<dbReference type="EMBL" id="MG252693">
    <property type="protein sequence ID" value="ATW59450.1"/>
    <property type="molecule type" value="Genomic_DNA"/>
</dbReference>
<reference evidence="1 2" key="1">
    <citation type="submission" date="2017-10" db="EMBL/GenBank/DDBJ databases">
        <title>Isolation and characterisation of Lactobacillus bacteriophages that infect wine-derived L. plantarum strains.</title>
        <authorList>
            <person name="Kyrkou I."/>
            <person name="Hestbjerg Hansen L."/>
        </authorList>
    </citation>
    <scope>NUCLEOTIDE SEQUENCE [LARGE SCALE GENOMIC DNA]</scope>
</reference>
<evidence type="ECO:0000313" key="2">
    <source>
        <dbReference type="Proteomes" id="UP000241560"/>
    </source>
</evidence>
<name>A0A2H4PBA1_9CAUD</name>
<evidence type="ECO:0000313" key="1">
    <source>
        <dbReference type="EMBL" id="ATW59450.1"/>
    </source>
</evidence>
<accession>A0A2H4PBA1</accession>
<sequence length="84" mass="9903">MSIALIKFIKTPYIQEYRWHDDKLSIWVADYDWADFKEILEGLCDFDDGGIPARILKDCIYIDLGDTEIMDDYFEELKAGFPED</sequence>
<keyword evidence="2" id="KW-1185">Reference proteome</keyword>
<organism evidence="1 2">
    <name type="scientific">Lactobacillus phage Lenus</name>
    <dbReference type="NCBI Taxonomy" id="2053682"/>
    <lineage>
        <taxon>Viruses</taxon>
        <taxon>Duplodnaviria</taxon>
        <taxon>Heunggongvirae</taxon>
        <taxon>Uroviricota</taxon>
        <taxon>Caudoviricetes</taxon>
        <taxon>Tybeckvirinae</taxon>
        <taxon>Lenusvirus</taxon>
        <taxon>Lenusvirus lenus</taxon>
    </lineage>
</organism>
<dbReference type="Proteomes" id="UP000241560">
    <property type="component" value="Segment"/>
</dbReference>
<dbReference type="KEGG" id="vg:54986257"/>
<dbReference type="RefSeq" id="YP_009795880.1">
    <property type="nucleotide sequence ID" value="NC_047897.1"/>
</dbReference>
<proteinExistence type="predicted"/>
<dbReference type="GeneID" id="54986257"/>
<protein>
    <submittedName>
        <fullName evidence="1">Uncharacterized protein</fullName>
    </submittedName>
</protein>